<comment type="similarity">
    <text evidence="1">Belongs to the FAM13 family.</text>
</comment>
<dbReference type="PANTHER" id="PTHR15904">
    <property type="entry name" value="FAM13"/>
    <property type="match status" value="1"/>
</dbReference>
<feature type="compositionally biased region" description="Basic residues" evidence="2">
    <location>
        <begin position="110"/>
        <end position="124"/>
    </location>
</feature>
<evidence type="ECO:0000256" key="2">
    <source>
        <dbReference type="SAM" id="MobiDB-lite"/>
    </source>
</evidence>
<organism evidence="4 5">
    <name type="scientific">Bicyclus anynana</name>
    <name type="common">Squinting bush brown butterfly</name>
    <dbReference type="NCBI Taxonomy" id="110368"/>
    <lineage>
        <taxon>Eukaryota</taxon>
        <taxon>Metazoa</taxon>
        <taxon>Ecdysozoa</taxon>
        <taxon>Arthropoda</taxon>
        <taxon>Hexapoda</taxon>
        <taxon>Insecta</taxon>
        <taxon>Pterygota</taxon>
        <taxon>Neoptera</taxon>
        <taxon>Endopterygota</taxon>
        <taxon>Lepidoptera</taxon>
        <taxon>Glossata</taxon>
        <taxon>Ditrysia</taxon>
        <taxon>Papilionoidea</taxon>
        <taxon>Nymphalidae</taxon>
        <taxon>Satyrinae</taxon>
        <taxon>Satyrini</taxon>
        <taxon>Mycalesina</taxon>
        <taxon>Bicyclus</taxon>
    </lineage>
</organism>
<reference evidence="5" key="1">
    <citation type="submission" date="2025-08" db="UniProtKB">
        <authorList>
            <consortium name="RefSeq"/>
        </authorList>
    </citation>
    <scope>IDENTIFICATION</scope>
</reference>
<feature type="compositionally biased region" description="Basic and acidic residues" evidence="2">
    <location>
        <begin position="130"/>
        <end position="144"/>
    </location>
</feature>
<feature type="compositionally biased region" description="Low complexity" evidence="2">
    <location>
        <begin position="449"/>
        <end position="460"/>
    </location>
</feature>
<proteinExistence type="inferred from homology"/>
<protein>
    <submittedName>
        <fullName evidence="5">Protein FAM13A-like isoform X1</fullName>
    </submittedName>
</protein>
<dbReference type="RefSeq" id="XP_023939998.2">
    <property type="nucleotide sequence ID" value="XM_024084230.2"/>
</dbReference>
<evidence type="ECO:0000256" key="1">
    <source>
        <dbReference type="ARBA" id="ARBA00007549"/>
    </source>
</evidence>
<dbReference type="GeneID" id="112047200"/>
<accession>A0A6J1N4S2</accession>
<feature type="region of interest" description="Disordered" evidence="2">
    <location>
        <begin position="40"/>
        <end position="149"/>
    </location>
</feature>
<keyword evidence="4" id="KW-1185">Reference proteome</keyword>
<feature type="region of interest" description="Disordered" evidence="2">
    <location>
        <begin position="412"/>
        <end position="470"/>
    </location>
</feature>
<dbReference type="InterPro" id="IPR039102">
    <property type="entry name" value="FAM13"/>
</dbReference>
<feature type="compositionally biased region" description="Basic and acidic residues" evidence="2">
    <location>
        <begin position="95"/>
        <end position="109"/>
    </location>
</feature>
<dbReference type="PANTHER" id="PTHR15904:SF17">
    <property type="entry name" value="RHO-GAP DOMAIN-CONTAINING PROTEIN"/>
    <property type="match status" value="1"/>
</dbReference>
<evidence type="ECO:0000313" key="5">
    <source>
        <dbReference type="RefSeq" id="XP_023939998.2"/>
    </source>
</evidence>
<feature type="compositionally biased region" description="Basic and acidic residues" evidence="2">
    <location>
        <begin position="40"/>
        <end position="84"/>
    </location>
</feature>
<sequence length="547" mass="62333">MVLSRLLLEQQGYGHDSECSSQRRVVISGLGWRAQCCERSEAEKEREDMAAPECEREARKRRERRDSGCAHERKERRPHSEERPPPPPPPPPLHDYNRLESERRAERLSRARRPQHGVKRRRATARVPRQPKENDCSVHADDIRSGTPPHFEYVVQQKPEICEETETSPLDGSARHEEAERARRGERNEPQRRAQPSPDRRLDKIIKKINTLKKSITKYETEFESQNGHPVTPGDRMTDAQLIRMYEALRRLQAEKRCIKADPVEYALKVQAAKVQKERDDKLDAALKSDKPMTDVVKDIEEVRIMKEFCSELWVDGCRAATGRASVPESSWSPAQLAAEKSCVQRALLRLEAARGRPPAHSAERGAARHLYERYRLVKRALATFRSDVLIGGTNGELATIHEHEAMLFNSSVDSSSDSQEKPSDSSQETIETPLQSPPTREVLEEMPSSTSSAKSATTSEEVTPSNEGLHCMGLEDLTRALSEAKTLKCVLRRSIKEYEVNFELLNSRKAQRDDKLGREEEYKKYKTVKAKIKLINALINKQKSAT</sequence>
<evidence type="ECO:0000259" key="3">
    <source>
        <dbReference type="Pfam" id="PF26116"/>
    </source>
</evidence>
<dbReference type="InterPro" id="IPR059029">
    <property type="entry name" value="FAM13A_dom"/>
</dbReference>
<feature type="domain" description="FAM13A-like" evidence="3">
    <location>
        <begin position="475"/>
        <end position="543"/>
    </location>
</feature>
<dbReference type="OrthoDB" id="185175at2759"/>
<evidence type="ECO:0000313" key="4">
    <source>
        <dbReference type="Proteomes" id="UP001652582"/>
    </source>
</evidence>
<dbReference type="KEGG" id="bany:112047200"/>
<feature type="compositionally biased region" description="Polar residues" evidence="2">
    <location>
        <begin position="428"/>
        <end position="439"/>
    </location>
</feature>
<dbReference type="Proteomes" id="UP001652582">
    <property type="component" value="Chromosome 7"/>
</dbReference>
<feature type="region of interest" description="Disordered" evidence="2">
    <location>
        <begin position="165"/>
        <end position="202"/>
    </location>
</feature>
<dbReference type="AlphaFoldDB" id="A0A6J1N4S2"/>
<feature type="compositionally biased region" description="Basic and acidic residues" evidence="2">
    <location>
        <begin position="173"/>
        <end position="202"/>
    </location>
</feature>
<gene>
    <name evidence="5" type="primary">LOC112047200</name>
</gene>
<dbReference type="Pfam" id="PF26116">
    <property type="entry name" value="FAM13A"/>
    <property type="match status" value="1"/>
</dbReference>
<name>A0A6J1N4S2_BICAN</name>